<proteinExistence type="predicted"/>
<dbReference type="InterPro" id="IPR007219">
    <property type="entry name" value="XnlR_reg_dom"/>
</dbReference>
<feature type="domain" description="Xylanolytic transcriptional activator regulatory" evidence="8">
    <location>
        <begin position="138"/>
        <end position="340"/>
    </location>
</feature>
<dbReference type="GO" id="GO:0000785">
    <property type="term" value="C:chromatin"/>
    <property type="evidence" value="ECO:0007669"/>
    <property type="project" value="TreeGrafter"/>
</dbReference>
<dbReference type="PANTHER" id="PTHR40626:SF1">
    <property type="entry name" value="TRANSCRIPTION FACTOR WITH C2H2 AND ZN(2)-CYS(6) DNA BINDING DOMAIN (EUROFUNG)"/>
    <property type="match status" value="1"/>
</dbReference>
<keyword evidence="3" id="KW-0677">Repeat</keyword>
<dbReference type="Pfam" id="PF04082">
    <property type="entry name" value="Fungal_trans"/>
    <property type="match status" value="1"/>
</dbReference>
<accession>A0A3S4BAB2</accession>
<dbReference type="GO" id="GO:0006351">
    <property type="term" value="P:DNA-templated transcription"/>
    <property type="evidence" value="ECO:0007669"/>
    <property type="project" value="InterPro"/>
</dbReference>
<dbReference type="AlphaFoldDB" id="A0A3S4BAB2"/>
<dbReference type="CDD" id="cd12148">
    <property type="entry name" value="fungal_TF_MHR"/>
    <property type="match status" value="1"/>
</dbReference>
<keyword evidence="5" id="KW-0862">Zinc</keyword>
<keyword evidence="2" id="KW-0479">Metal-binding</keyword>
<protein>
    <submittedName>
        <fullName evidence="9">A2c96e12-dada-424a-9c60-f7481da71560</fullName>
    </submittedName>
</protein>
<gene>
    <name evidence="9" type="ORF">TT172_LOCUS8635</name>
</gene>
<feature type="region of interest" description="Disordered" evidence="7">
    <location>
        <begin position="180"/>
        <end position="209"/>
    </location>
</feature>
<evidence type="ECO:0000259" key="8">
    <source>
        <dbReference type="Pfam" id="PF04082"/>
    </source>
</evidence>
<dbReference type="GO" id="GO:0000978">
    <property type="term" value="F:RNA polymerase II cis-regulatory region sequence-specific DNA binding"/>
    <property type="evidence" value="ECO:0007669"/>
    <property type="project" value="InterPro"/>
</dbReference>
<reference evidence="9 10" key="1">
    <citation type="submission" date="2018-04" db="EMBL/GenBank/DDBJ databases">
        <authorList>
            <person name="Huttner S."/>
            <person name="Dainat J."/>
        </authorList>
    </citation>
    <scope>NUCLEOTIDE SEQUENCE [LARGE SCALE GENOMIC DNA]</scope>
</reference>
<feature type="compositionally biased region" description="Low complexity" evidence="7">
    <location>
        <begin position="180"/>
        <end position="194"/>
    </location>
</feature>
<dbReference type="GO" id="GO:0008270">
    <property type="term" value="F:zinc ion binding"/>
    <property type="evidence" value="ECO:0007669"/>
    <property type="project" value="UniProtKB-KW"/>
</dbReference>
<organism evidence="9 10">
    <name type="scientific">Thermothielavioides terrestris</name>
    <dbReference type="NCBI Taxonomy" id="2587410"/>
    <lineage>
        <taxon>Eukaryota</taxon>
        <taxon>Fungi</taxon>
        <taxon>Dikarya</taxon>
        <taxon>Ascomycota</taxon>
        <taxon>Pezizomycotina</taxon>
        <taxon>Sordariomycetes</taxon>
        <taxon>Sordariomycetidae</taxon>
        <taxon>Sordariales</taxon>
        <taxon>Chaetomiaceae</taxon>
        <taxon>Thermothielavioides</taxon>
    </lineage>
</organism>
<name>A0A3S4BAB2_9PEZI</name>
<dbReference type="InterPro" id="IPR051059">
    <property type="entry name" value="VerF-like"/>
</dbReference>
<evidence type="ECO:0000313" key="9">
    <source>
        <dbReference type="EMBL" id="SPQ26216.1"/>
    </source>
</evidence>
<evidence type="ECO:0000256" key="3">
    <source>
        <dbReference type="ARBA" id="ARBA00022737"/>
    </source>
</evidence>
<dbReference type="PANTHER" id="PTHR40626">
    <property type="entry name" value="MIP31509P"/>
    <property type="match status" value="1"/>
</dbReference>
<evidence type="ECO:0000256" key="5">
    <source>
        <dbReference type="ARBA" id="ARBA00022833"/>
    </source>
</evidence>
<evidence type="ECO:0000256" key="4">
    <source>
        <dbReference type="ARBA" id="ARBA00022771"/>
    </source>
</evidence>
<evidence type="ECO:0000256" key="7">
    <source>
        <dbReference type="SAM" id="MobiDB-lite"/>
    </source>
</evidence>
<feature type="compositionally biased region" description="Basic and acidic residues" evidence="7">
    <location>
        <begin position="195"/>
        <end position="209"/>
    </location>
</feature>
<dbReference type="Proteomes" id="UP000289323">
    <property type="component" value="Unassembled WGS sequence"/>
</dbReference>
<keyword evidence="6" id="KW-0539">Nucleus</keyword>
<keyword evidence="4" id="KW-0863">Zinc-finger</keyword>
<comment type="subcellular location">
    <subcellularLocation>
        <location evidence="1">Nucleus</location>
    </subcellularLocation>
</comment>
<dbReference type="EMBL" id="OUUZ01000016">
    <property type="protein sequence ID" value="SPQ26216.1"/>
    <property type="molecule type" value="Genomic_DNA"/>
</dbReference>
<evidence type="ECO:0000256" key="2">
    <source>
        <dbReference type="ARBA" id="ARBA00022723"/>
    </source>
</evidence>
<sequence length="488" mass="54308">MPGSTGDLHLYEAESMIRIFFKEPGRVEDAPSVLLQPEPTSTGLPHDELLNDGSYLPYLLGLPSSDPLLDLSASHHPAGEGHADPDSIDPVLEPLVSDLKALHDALAAEHSSGYDGTFDPQLAKQVFSAPNRAAFVAAYFRHTHRDIPLLHRPSFDAATSARPLVLAVFLCGAQYCPRATASWPSRASSPSPTTLERDRDRDRDRDRERERALYETVQAALLMSGLQFTKNNDAAVRRRNWLVREPVLVHAVRRLGLPSARQTQAPSSQIGRRGGRPDWETFVRDELRIRIATWAFLNDGQQAGVFHLPAMMTVAEMTCDLPCMEALWEANDAAEFEAVVASKGDGCWRRSASFRDCVDALMADAWSGPDGFPLENPSTYDLYLLISAVHMMISTARHASLLPASTPALRRAADRWQELWEALTGQLDEEQLRMRGLSRHAGEWCWLAKALLEHCAAGKEQQSPYFQRLGHESSRELYELLRELRGGS</sequence>
<evidence type="ECO:0000256" key="6">
    <source>
        <dbReference type="ARBA" id="ARBA00023242"/>
    </source>
</evidence>
<dbReference type="GO" id="GO:0000981">
    <property type="term" value="F:DNA-binding transcription factor activity, RNA polymerase II-specific"/>
    <property type="evidence" value="ECO:0007669"/>
    <property type="project" value="InterPro"/>
</dbReference>
<dbReference type="GO" id="GO:0005634">
    <property type="term" value="C:nucleus"/>
    <property type="evidence" value="ECO:0007669"/>
    <property type="project" value="UniProtKB-SubCell"/>
</dbReference>
<evidence type="ECO:0000313" key="10">
    <source>
        <dbReference type="Proteomes" id="UP000289323"/>
    </source>
</evidence>
<evidence type="ECO:0000256" key="1">
    <source>
        <dbReference type="ARBA" id="ARBA00004123"/>
    </source>
</evidence>